<organism evidence="7 8">
    <name type="scientific">Kangiella spongicola</name>
    <dbReference type="NCBI Taxonomy" id="796379"/>
    <lineage>
        <taxon>Bacteria</taxon>
        <taxon>Pseudomonadati</taxon>
        <taxon>Pseudomonadota</taxon>
        <taxon>Gammaproteobacteria</taxon>
        <taxon>Kangiellales</taxon>
        <taxon>Kangiellaceae</taxon>
        <taxon>Kangiella</taxon>
    </lineage>
</organism>
<accession>A0A318D9E0</accession>
<dbReference type="InterPro" id="IPR002513">
    <property type="entry name" value="Tn3_Tnp_DDE_dom"/>
</dbReference>
<dbReference type="GO" id="GO:0004803">
    <property type="term" value="F:transposase activity"/>
    <property type="evidence" value="ECO:0007669"/>
    <property type="project" value="InterPro"/>
</dbReference>
<name>A0A318D9E0_9GAMM</name>
<evidence type="ECO:0000313" key="7">
    <source>
        <dbReference type="EMBL" id="PXF62779.1"/>
    </source>
</evidence>
<dbReference type="OrthoDB" id="5292689at2"/>
<keyword evidence="4" id="KW-0233">DNA recombination</keyword>
<keyword evidence="8" id="KW-1185">Reference proteome</keyword>
<dbReference type="EMBL" id="QICH01000003">
    <property type="protein sequence ID" value="PXF62779.1"/>
    <property type="molecule type" value="Genomic_DNA"/>
</dbReference>
<dbReference type="RefSeq" id="WP_110201686.1">
    <property type="nucleotide sequence ID" value="NZ_QICH01000003.1"/>
</dbReference>
<evidence type="ECO:0000256" key="2">
    <source>
        <dbReference type="ARBA" id="ARBA00022578"/>
    </source>
</evidence>
<keyword evidence="2" id="KW-0815">Transposition</keyword>
<evidence type="ECO:0000256" key="3">
    <source>
        <dbReference type="ARBA" id="ARBA00023125"/>
    </source>
</evidence>
<dbReference type="NCBIfam" id="NF033527">
    <property type="entry name" value="transpos_Tn3"/>
    <property type="match status" value="1"/>
</dbReference>
<dbReference type="GO" id="GO:0003677">
    <property type="term" value="F:DNA binding"/>
    <property type="evidence" value="ECO:0007669"/>
    <property type="project" value="UniProtKB-KW"/>
</dbReference>
<proteinExistence type="inferred from homology"/>
<evidence type="ECO:0000256" key="4">
    <source>
        <dbReference type="ARBA" id="ARBA00023172"/>
    </source>
</evidence>
<dbReference type="Proteomes" id="UP000247689">
    <property type="component" value="Unassembled WGS sequence"/>
</dbReference>
<dbReference type="InterPro" id="IPR025296">
    <property type="entry name" value="DUF4158"/>
</dbReference>
<dbReference type="GO" id="GO:0006313">
    <property type="term" value="P:DNA transposition"/>
    <property type="evidence" value="ECO:0007669"/>
    <property type="project" value="InterPro"/>
</dbReference>
<dbReference type="AlphaFoldDB" id="A0A318D9E0"/>
<feature type="domain" description="DUF4158" evidence="6">
    <location>
        <begin position="2"/>
        <end position="166"/>
    </location>
</feature>
<keyword evidence="3" id="KW-0238">DNA-binding</keyword>
<sequence>MTTINETAYPRIKPNMSQSELESVYTPTPEDMAYIRQHRRRKLDQLALLVHIKLTQRLGYFLKSSDIPNKIVTHISELMKMGDTPKKYLARFDRGGSRTRLKILVRRYLNIKLIENNNTATLLLHKLSSEASEKKHELADVINVVIEELVKQRYELPGFSTLVKHAKSAKKQVNDTYFKQTHKKLNHEMTIELDKMLNSSGRKTRWDSIKREVKKPTNKEVKSYLQHLQWLQGLVERLPNMEFLPLTKKHHYTLEARSLDAFHLKEMKQAKRYTLMVLLIQSKLSQSLDDVAGIFKRKLNKLHQSAETRLMEYHQEHTQRTEKLINQFRNVLKTYGDNEADIQPSLEDIRNAMSEEPAILLAECEEHLAYAGNNYYPFMLKLYKPQRAQLLNCLELLELGSSSEDSSILLALETILEYRNTHKQELGHYEEFVAQPWVNDKWKKLIFNADTKTVNRKYFELCVLSRIKNELSSGDLFIRYSLEHSDYRKELISWDEYEQGLSEYTDMLGFSKDSKTFATELKKTLSELSTQVDEQFQSNEFLDFNNDQLVIRRHQNIPEPQQLKKLDEALRDSLEEKSIVDILVESEQWLDAHKLFKPVSGFESKLDNPRKRFISTLFCYGCNLGPTQTARSIKTLSRKQVAWLNLKYVTEEKLEKAIVKTVNAYNKFELPSFWGSGKSASADGTKWNVYEQNLLSEYHIRYGGYGGIGYYHVSDTYIALFSHFIPCGVYEAIYILDGLIKNESDIQPDVIHGDTQAQSTTVFGLAHLLGIDLMPRIRNIKKLVFYKADGRTKYKHINRLFRGNINWSLIERHLPDMLRVALSIQAGKISPSTILKRLGTYSRKNRLYFAFRELGRAIRTIFLLKYISDVELRRTIHSATNKSEEFNNFTKWLFFGGDGIIAENVRHEQRKVIKYNQLVANLVILHNVQSMTEVLSQLKQRQMPISEEVLKFLSPYRTEHINRFGDYHLDLSKKRKPLNYKLDIIKSQSPQ</sequence>
<dbReference type="InterPro" id="IPR047653">
    <property type="entry name" value="Tn3-like_transpos"/>
</dbReference>
<feature type="domain" description="Tn3 transposase DDE" evidence="5">
    <location>
        <begin position="581"/>
        <end position="967"/>
    </location>
</feature>
<evidence type="ECO:0000259" key="5">
    <source>
        <dbReference type="Pfam" id="PF01526"/>
    </source>
</evidence>
<evidence type="ECO:0000313" key="8">
    <source>
        <dbReference type="Proteomes" id="UP000247689"/>
    </source>
</evidence>
<evidence type="ECO:0000256" key="1">
    <source>
        <dbReference type="ARBA" id="ARBA00009402"/>
    </source>
</evidence>
<dbReference type="Pfam" id="PF01526">
    <property type="entry name" value="DDE_Tnp_Tn3"/>
    <property type="match status" value="1"/>
</dbReference>
<dbReference type="Pfam" id="PF13700">
    <property type="entry name" value="DUF4158"/>
    <property type="match status" value="1"/>
</dbReference>
<protein>
    <submittedName>
        <fullName evidence="7">Tn3 family transposase</fullName>
    </submittedName>
</protein>
<reference evidence="7 8" key="1">
    <citation type="submission" date="2018-05" db="EMBL/GenBank/DDBJ databases">
        <title>Kangiella spongicola genome sequence.</title>
        <authorList>
            <person name="Maclea K.S."/>
            <person name="Goen A.E."/>
            <person name="Kelley C."/>
            <person name="Underriner A."/>
            <person name="Silverwood T."/>
            <person name="Trachtenberg A.M."/>
        </authorList>
    </citation>
    <scope>NUCLEOTIDE SEQUENCE [LARGE SCALE GENOMIC DNA]</scope>
    <source>
        <strain evidence="7 8">ATCC BAA-2076</strain>
    </source>
</reference>
<comment type="similarity">
    <text evidence="1">Belongs to the transposase 7 family.</text>
</comment>
<gene>
    <name evidence="7" type="ORF">DL796_10670</name>
</gene>
<evidence type="ECO:0000259" key="6">
    <source>
        <dbReference type="Pfam" id="PF13700"/>
    </source>
</evidence>
<comment type="caution">
    <text evidence="7">The sequence shown here is derived from an EMBL/GenBank/DDBJ whole genome shotgun (WGS) entry which is preliminary data.</text>
</comment>